<sequence length="696" mass="80300">MHINPKPSKAKVPHLISKYLTNKKASLDESTLITSGEKQLKSDGIKLQPLTMKIKFKIESPEWKKYSRIMDSQQSQQQTLGRLTPSSKLLGEADFQYNYKQSQGKVIGDNSTVYDDPNNQEEEYMPFDQFSQIVHETEQLIQKNTDQFNPYSLLDLSQESISSKENILQVQSPIYEEVQPIRNNQSFNQKANEVYQDYLKNIKTDQVDLTRQRNFNSFSNNNSQYRKLSQVTQESVNLSPMNQGHSQAHALQKVNSFHNINITFENQVSLTKPAQSLLIPIKEKNSPIVNLAATKPQVNMKKNLRLIQQEKSRLEVVQKMQKMYDKIKKNVDSHRSTNQGIELRNDSYEQLNLKFNFSQSPKSIQLYNSALKPFNQDQQTQINYYQDKPQDDDQHSQYQFQNQKIAKVIRNQNYQRFKSQYDHYIDQQPLVLPKIDQNSRIQSTNDAIQHSKIRGKKSKQDNLLRASIVTDQDSFRIHNFMSMNNDNLNVQQSKKQVKPIELPIDTYNGSKTQVNPTYINSPYQPNSLSPIRSLKKLQAYQGGNPATQAKKQNNQKVLQVDYDQTLSILINNPTAAFPNKLPTKFITKPLKLHPQHGHQISINKNKSKQSSQKLPRKDTSQKLIQLNGQREEVSPKSTSNHEKHLITIISSEALTKFHQERQVEVVKIPIATRVPQEGTSILDNINRKSGLSSQIQ</sequence>
<feature type="compositionally biased region" description="Low complexity" evidence="1">
    <location>
        <begin position="599"/>
        <end position="613"/>
    </location>
</feature>
<dbReference type="EMBL" id="CCKQ01003155">
    <property type="protein sequence ID" value="CDW74266.1"/>
    <property type="molecule type" value="Genomic_DNA"/>
</dbReference>
<evidence type="ECO:0000313" key="2">
    <source>
        <dbReference type="EMBL" id="CDW74266.1"/>
    </source>
</evidence>
<dbReference type="AlphaFoldDB" id="A0A077ZXI0"/>
<protein>
    <submittedName>
        <fullName evidence="2">Uncharacterized protein</fullName>
    </submittedName>
</protein>
<proteinExistence type="predicted"/>
<gene>
    <name evidence="2" type="primary">Contig4757.g5082</name>
    <name evidence="2" type="ORF">STYLEM_3260</name>
</gene>
<name>A0A077ZXI0_STYLE</name>
<evidence type="ECO:0000313" key="3">
    <source>
        <dbReference type="Proteomes" id="UP000039865"/>
    </source>
</evidence>
<evidence type="ECO:0000256" key="1">
    <source>
        <dbReference type="SAM" id="MobiDB-lite"/>
    </source>
</evidence>
<feature type="region of interest" description="Disordered" evidence="1">
    <location>
        <begin position="594"/>
        <end position="621"/>
    </location>
</feature>
<dbReference type="InParanoid" id="A0A077ZXI0"/>
<dbReference type="Proteomes" id="UP000039865">
    <property type="component" value="Unassembled WGS sequence"/>
</dbReference>
<organism evidence="2 3">
    <name type="scientific">Stylonychia lemnae</name>
    <name type="common">Ciliate</name>
    <dbReference type="NCBI Taxonomy" id="5949"/>
    <lineage>
        <taxon>Eukaryota</taxon>
        <taxon>Sar</taxon>
        <taxon>Alveolata</taxon>
        <taxon>Ciliophora</taxon>
        <taxon>Intramacronucleata</taxon>
        <taxon>Spirotrichea</taxon>
        <taxon>Stichotrichia</taxon>
        <taxon>Sporadotrichida</taxon>
        <taxon>Oxytrichidae</taxon>
        <taxon>Stylonychinae</taxon>
        <taxon>Stylonychia</taxon>
    </lineage>
</organism>
<keyword evidence="3" id="KW-1185">Reference proteome</keyword>
<reference evidence="2 3" key="1">
    <citation type="submission" date="2014-06" db="EMBL/GenBank/DDBJ databases">
        <authorList>
            <person name="Swart Estienne"/>
        </authorList>
    </citation>
    <scope>NUCLEOTIDE SEQUENCE [LARGE SCALE GENOMIC DNA]</scope>
    <source>
        <strain evidence="2 3">130c</strain>
    </source>
</reference>
<accession>A0A077ZXI0</accession>